<dbReference type="InterPro" id="IPR028994">
    <property type="entry name" value="Integrin_alpha_N"/>
</dbReference>
<evidence type="ECO:0000313" key="4">
    <source>
        <dbReference type="Proteomes" id="UP000639274"/>
    </source>
</evidence>
<dbReference type="InterPro" id="IPR019026">
    <property type="entry name" value="Peptidase_M64_IgA"/>
</dbReference>
<name>A0A974XWC7_9GAMM</name>
<reference evidence="3 4" key="1">
    <citation type="submission" date="2021-03" db="EMBL/GenBank/DDBJ databases">
        <title>Lysobacter sp. nov. isolated from soil of gangwondo yeongwol, south Korea.</title>
        <authorList>
            <person name="Kim K.R."/>
            <person name="Kim K.H."/>
            <person name="Jeon C.O."/>
        </authorList>
    </citation>
    <scope>NUCLEOTIDE SEQUENCE [LARGE SCALE GENOMIC DNA]</scope>
    <source>
        <strain evidence="3 4">R19</strain>
    </source>
</reference>
<dbReference type="Gene3D" id="2.130.10.130">
    <property type="entry name" value="Integrin alpha, N-terminal"/>
    <property type="match status" value="1"/>
</dbReference>
<feature type="signal peptide" evidence="2">
    <location>
        <begin position="1"/>
        <end position="25"/>
    </location>
</feature>
<evidence type="ECO:0000313" key="3">
    <source>
        <dbReference type="EMBL" id="QSX77096.1"/>
    </source>
</evidence>
<proteinExistence type="predicted"/>
<protein>
    <submittedName>
        <fullName evidence="3">FG-GAP repeat protein</fullName>
    </submittedName>
</protein>
<dbReference type="Proteomes" id="UP000639274">
    <property type="component" value="Chromosome"/>
</dbReference>
<gene>
    <name evidence="3" type="ORF">I8J32_009780</name>
</gene>
<keyword evidence="1 2" id="KW-0732">Signal</keyword>
<evidence type="ECO:0000256" key="1">
    <source>
        <dbReference type="ARBA" id="ARBA00022729"/>
    </source>
</evidence>
<sequence length="835" mass="89381">MIKTLKRFKGLLALALCSVAALAQAAPGHYVVVRVDAQGRLTPVHLRAVELDAAHAHSLRPADAVRKRAAADASQLLATGAGWTQVVLSPERIRGEFAANGHAGRIQAVAVRPQYRSFVLRVPASAGNRITVDHQGRRSVIDLRQLAAQPALSAAPQARVLKSAGGPSDNRLDVVVVGEGYTASEQARFLADVAAFKATMFSTTPYKQYASFVNVVPLFVASSQSGADHPPYQAGCTTTSCCAETAAQTDPRAGTFVNTALDGRFCTAQIHRLVTVNDSKAYAAANVYPNWDALMVIVNDPVYGGSGGSLSTFSTHTSAGLIAVHEFGHSFTRLADEYESPYPGFPPCSDSTGPACERNVTNQVLATQVKWRHWFTPGNPIPTPPGTPGIGLFPGARYQSTGMYRPAHTCAMRELGVPFCAVCAEGYVAQLYSAWIGANSMPINLIEPGSEVPAASGPVYVVAGSRVTFTASILRPSPDTVRLQWVRQGVPIFGATGGSYTYVVPATGLARDSIRLSAHDESPLLSNMDAARSNRSREWDLHIRPNARGDFNGDSRSDIFWRNAGTGGNDMWRSASSALRQPTATVANLQWQVVGLGDFNGDGRDDVLWRNASTGANDIWLSGVATTRRPIAAETSVAWKVAGVGDFDADGYADIFWRNAGTGANGIWPAGDRTRSRAATGLPDLNWRVAGVGDFDADGMDDVLWRNAATGKHEVWPSGNAAQRQPLTGEMSSAWVVAGVGHFDEDHRSDILWRNTVTGANVIWGAGDVWNQRLLTSVADPNWKVAMVGDFDGDGIADIFWRHAVTGSNEMWRSGLSSQRSVLAKVSDTRWAVTP</sequence>
<dbReference type="InterPro" id="IPR024079">
    <property type="entry name" value="MetalloPept_cat_dom_sf"/>
</dbReference>
<dbReference type="SUPFAM" id="SSF69318">
    <property type="entry name" value="Integrin alpha N-terminal domain"/>
    <property type="match status" value="2"/>
</dbReference>
<dbReference type="Pfam" id="PF13517">
    <property type="entry name" value="FG-GAP_3"/>
    <property type="match status" value="1"/>
</dbReference>
<dbReference type="Pfam" id="PF09471">
    <property type="entry name" value="Peptidase_M64"/>
    <property type="match status" value="1"/>
</dbReference>
<dbReference type="EMBL" id="CP071518">
    <property type="protein sequence ID" value="QSX77096.1"/>
    <property type="molecule type" value="Genomic_DNA"/>
</dbReference>
<dbReference type="AlphaFoldDB" id="A0A974XWC7"/>
<evidence type="ECO:0000256" key="2">
    <source>
        <dbReference type="SAM" id="SignalP"/>
    </source>
</evidence>
<dbReference type="RefSeq" id="WP_200611521.1">
    <property type="nucleotide sequence ID" value="NZ_CP071518.1"/>
</dbReference>
<dbReference type="PANTHER" id="PTHR46580:SF2">
    <property type="entry name" value="MAM DOMAIN-CONTAINING PROTEIN"/>
    <property type="match status" value="1"/>
</dbReference>
<organism evidence="3 4">
    <name type="scientific">Agrilutibacter solisilvae</name>
    <dbReference type="NCBI Taxonomy" id="2763317"/>
    <lineage>
        <taxon>Bacteria</taxon>
        <taxon>Pseudomonadati</taxon>
        <taxon>Pseudomonadota</taxon>
        <taxon>Gammaproteobacteria</taxon>
        <taxon>Lysobacterales</taxon>
        <taxon>Lysobacteraceae</taxon>
        <taxon>Agrilutibacter</taxon>
    </lineage>
</organism>
<dbReference type="PANTHER" id="PTHR46580">
    <property type="entry name" value="SENSOR KINASE-RELATED"/>
    <property type="match status" value="1"/>
</dbReference>
<dbReference type="KEGG" id="lsf:I8J32_009780"/>
<keyword evidence="4" id="KW-1185">Reference proteome</keyword>
<dbReference type="GO" id="GO:0008237">
    <property type="term" value="F:metallopeptidase activity"/>
    <property type="evidence" value="ECO:0007669"/>
    <property type="project" value="InterPro"/>
</dbReference>
<feature type="chain" id="PRO_5037653349" evidence="2">
    <location>
        <begin position="26"/>
        <end position="835"/>
    </location>
</feature>
<dbReference type="InterPro" id="IPR013517">
    <property type="entry name" value="FG-GAP"/>
</dbReference>
<accession>A0A974XWC7</accession>
<dbReference type="Gene3D" id="3.40.390.10">
    <property type="entry name" value="Collagenase (Catalytic Domain)"/>
    <property type="match status" value="1"/>
</dbReference>